<keyword evidence="3" id="KW-1185">Reference proteome</keyword>
<comment type="caution">
    <text evidence="2">The sequence shown here is derived from an EMBL/GenBank/DDBJ whole genome shotgun (WGS) entry which is preliminary data.</text>
</comment>
<evidence type="ECO:0000313" key="3">
    <source>
        <dbReference type="Proteomes" id="UP001059041"/>
    </source>
</evidence>
<gene>
    <name evidence="2" type="ORF">IRJ41_018230</name>
</gene>
<proteinExistence type="predicted"/>
<name>A0A9W7TQM6_TRIRA</name>
<accession>A0A9W7TQM6</accession>
<feature type="region of interest" description="Disordered" evidence="1">
    <location>
        <begin position="90"/>
        <end position="113"/>
    </location>
</feature>
<organism evidence="2 3">
    <name type="scientific">Triplophysa rosa</name>
    <name type="common">Cave loach</name>
    <dbReference type="NCBI Taxonomy" id="992332"/>
    <lineage>
        <taxon>Eukaryota</taxon>
        <taxon>Metazoa</taxon>
        <taxon>Chordata</taxon>
        <taxon>Craniata</taxon>
        <taxon>Vertebrata</taxon>
        <taxon>Euteleostomi</taxon>
        <taxon>Actinopterygii</taxon>
        <taxon>Neopterygii</taxon>
        <taxon>Teleostei</taxon>
        <taxon>Ostariophysi</taxon>
        <taxon>Cypriniformes</taxon>
        <taxon>Nemacheilidae</taxon>
        <taxon>Triplophysa</taxon>
    </lineage>
</organism>
<dbReference type="AlphaFoldDB" id="A0A9W7TQM6"/>
<protein>
    <submittedName>
        <fullName evidence="2">Uncharacterized protein</fullName>
    </submittedName>
</protein>
<feature type="non-terminal residue" evidence="2">
    <location>
        <position position="113"/>
    </location>
</feature>
<dbReference type="Proteomes" id="UP001059041">
    <property type="component" value="Linkage Group LG14"/>
</dbReference>
<sequence length="113" mass="12474">MALVLKQMKQMKVNVIQAFNILLLDGRNRLVTQVDVEAVASVHPNHIGSLLVAPKSRPNHVIIFWHAVAAARRDIITTTPLHVAYEYSYRSGTGRPSAEAGSLTLEQEQMSVS</sequence>
<dbReference type="EMBL" id="JAFHDT010000014">
    <property type="protein sequence ID" value="KAI7801011.1"/>
    <property type="molecule type" value="Genomic_DNA"/>
</dbReference>
<evidence type="ECO:0000313" key="2">
    <source>
        <dbReference type="EMBL" id="KAI7801011.1"/>
    </source>
</evidence>
<evidence type="ECO:0000256" key="1">
    <source>
        <dbReference type="SAM" id="MobiDB-lite"/>
    </source>
</evidence>
<reference evidence="2" key="1">
    <citation type="submission" date="2021-02" db="EMBL/GenBank/DDBJ databases">
        <title>Comparative genomics reveals that relaxation of natural selection precedes convergent phenotypic evolution of cavefish.</title>
        <authorList>
            <person name="Peng Z."/>
        </authorList>
    </citation>
    <scope>NUCLEOTIDE SEQUENCE</scope>
    <source>
        <tissue evidence="2">Muscle</tissue>
    </source>
</reference>
<feature type="compositionally biased region" description="Polar residues" evidence="1">
    <location>
        <begin position="104"/>
        <end position="113"/>
    </location>
</feature>